<dbReference type="GO" id="GO:0032259">
    <property type="term" value="P:methylation"/>
    <property type="evidence" value="ECO:0007669"/>
    <property type="project" value="UniProtKB-KW"/>
</dbReference>
<dbReference type="InterPro" id="IPR010743">
    <property type="entry name" value="Methionine_synth_MetW"/>
</dbReference>
<dbReference type="InterPro" id="IPR029063">
    <property type="entry name" value="SAM-dependent_MTases_sf"/>
</dbReference>
<dbReference type="EMBL" id="DSOL01000281">
    <property type="protein sequence ID" value="HEN28930.1"/>
    <property type="molecule type" value="Genomic_DNA"/>
</dbReference>
<sequence length="236" mass="27707">MVMNSSRKVQILNEVYKDRTGKTWRKEFDIIIDMIDNNSYVLDLGCGDGSLGEKLIREKKCKVVGIDISKVAVEYAKKKGVDARVGNLEEPLDFEDNSFDYVILCDVLEHLFDPLFTLKEAFRVSKRYVIIAFPNFAYFKSRFELLFFGIFPRSPLFGYFWYNSQHIRLFSLKDFLKVLKDLNFNVRIVKREYISNKVIPKTLVDFFPNILANVCVLKMSKLGLKIEEIKEYRFDI</sequence>
<evidence type="ECO:0000313" key="1">
    <source>
        <dbReference type="EMBL" id="HEN28930.1"/>
    </source>
</evidence>
<dbReference type="CDD" id="cd02440">
    <property type="entry name" value="AdoMet_MTases"/>
    <property type="match status" value="1"/>
</dbReference>
<protein>
    <submittedName>
        <fullName evidence="1">Methyltransferase domain-containing protein</fullName>
    </submittedName>
</protein>
<dbReference type="SUPFAM" id="SSF53335">
    <property type="entry name" value="S-adenosyl-L-methionine-dependent methyltransferases"/>
    <property type="match status" value="1"/>
</dbReference>
<comment type="caution">
    <text evidence="1">The sequence shown here is derived from an EMBL/GenBank/DDBJ whole genome shotgun (WGS) entry which is preliminary data.</text>
</comment>
<reference evidence="1" key="1">
    <citation type="journal article" date="2020" name="mSystems">
        <title>Genome- and Community-Level Interaction Insights into Carbon Utilization and Element Cycling Functions of Hydrothermarchaeota in Hydrothermal Sediment.</title>
        <authorList>
            <person name="Zhou Z."/>
            <person name="Liu Y."/>
            <person name="Xu W."/>
            <person name="Pan J."/>
            <person name="Luo Z.H."/>
            <person name="Li M."/>
        </authorList>
    </citation>
    <scope>NUCLEOTIDE SEQUENCE [LARGE SCALE GENOMIC DNA]</scope>
    <source>
        <strain evidence="1">SpSt-34</strain>
    </source>
</reference>
<dbReference type="AlphaFoldDB" id="A0A7C2P0V9"/>
<name>A0A7C2P0V9_UNCW3</name>
<keyword evidence="1" id="KW-0808">Transferase</keyword>
<keyword evidence="1" id="KW-0489">Methyltransferase</keyword>
<accession>A0A7C2P0V9</accession>
<dbReference type="Gene3D" id="3.40.50.150">
    <property type="entry name" value="Vaccinia Virus protein VP39"/>
    <property type="match status" value="1"/>
</dbReference>
<gene>
    <name evidence="1" type="ORF">ENQ77_09875</name>
</gene>
<dbReference type="PANTHER" id="PTHR43861">
    <property type="entry name" value="TRANS-ACONITATE 2-METHYLTRANSFERASE-RELATED"/>
    <property type="match status" value="1"/>
</dbReference>
<organism evidence="1">
    <name type="scientific">candidate division WOR-3 bacterium</name>
    <dbReference type="NCBI Taxonomy" id="2052148"/>
    <lineage>
        <taxon>Bacteria</taxon>
        <taxon>Bacteria division WOR-3</taxon>
    </lineage>
</organism>
<dbReference type="GO" id="GO:0008168">
    <property type="term" value="F:methyltransferase activity"/>
    <property type="evidence" value="ECO:0007669"/>
    <property type="project" value="UniProtKB-KW"/>
</dbReference>
<proteinExistence type="predicted"/>
<dbReference type="Pfam" id="PF07021">
    <property type="entry name" value="MetW"/>
    <property type="match status" value="1"/>
</dbReference>